<evidence type="ECO:0000313" key="4">
    <source>
        <dbReference type="EMBL" id="KAK5543647.1"/>
    </source>
</evidence>
<dbReference type="Proteomes" id="UP001345827">
    <property type="component" value="Unassembled WGS sequence"/>
</dbReference>
<dbReference type="SUPFAM" id="SSF53167">
    <property type="entry name" value="Purine and uridine phosphorylases"/>
    <property type="match status" value="1"/>
</dbReference>
<keyword evidence="1" id="KW-0677">Repeat</keyword>
<dbReference type="PANTHER" id="PTHR46082:SF11">
    <property type="entry name" value="AAA+ ATPASE DOMAIN-CONTAINING PROTEIN-RELATED"/>
    <property type="match status" value="1"/>
</dbReference>
<dbReference type="PROSITE" id="PS50088">
    <property type="entry name" value="ANK_REPEAT"/>
    <property type="match status" value="7"/>
</dbReference>
<dbReference type="InterPro" id="IPR056884">
    <property type="entry name" value="NPHP3-like_N"/>
</dbReference>
<dbReference type="PANTHER" id="PTHR46082">
    <property type="entry name" value="ATP/GTP-BINDING PROTEIN-RELATED"/>
    <property type="match status" value="1"/>
</dbReference>
<accession>A0AAV9QHT9</accession>
<keyword evidence="5" id="KW-1185">Reference proteome</keyword>
<sequence>MVFRPLSEYLQVANFAANQLKGRSTTHGLHALDSSPRTYESQCSLACNATMKRRRARLEDFTVGWICALHIELTAAREALDEEYERLDDVAHCTLGRIGQHNVAVACLPEGHLGTSSAAAVADHMQNVFPALRYGLMVGIAGGVPSKSVDIRLGDVVISCPQGRYGGVVQYDFGKTGPGGQHFPNGSLNSPNRVLLQAVANMRSYINAGRTNVESYLSTLDHRGLFPRPGPETEKLFDPSYDHVLGDTCDSCLEDRVVDRSPRPSQEIVIHYGTIASGNQVVKDALTRDRLSAQHGGVLCFEMEAAGLMNIFPCLVIRGICDYSDSHKNKNWQPFAAVAAAACAKAVLSYVPTVPRNLDDDPDARGPFPTYPAPRDEPVTFEANEFTHSTTHRQSIAENGLGSLSLYTKSSLTEAKRRDYHDSLRFGQIDARHATIQDAQAETCLWLLGQPEYQDWLDLSKLTEHHGFFWIKGNPGTGKSTIMKFALAHMKSKMAGQNAMERTGNNETIVIKFFFNARGEELEKSVLGMYRSLLFQLLERAPDLQHVFSLLPPEHSNGQTTYQSDVEPLQSLYGDQTTYQSDVETLQSLFGHAVQRLGQRSLICFIDALDECHEDGMREMIEFFEHLGDLAASSTLNLRTCLSSRHYPHVTIQHGLCLVLEDQTGHNDDISKYVDSKMNKLRSKKLDGVKREICERSSGIFLWVVLVVRILKKDYDAGQIQALKKRLKEIPDGLDRLFDDVLTRDTQNIKRLILCLQWVLFTARPLKPIELFYAVMAGTEEPESIAQLGVDDTEDEILENFVLDSSKGLAALTKGEAKTVQFIHESVRDYLLKTRLQRHRVDLSSNFPGISHETLKTCCHTYIAIVRPEDPGSRIPPGFPDSATWREKNAAPFLQCAVRNILFHADAAAEHGVNQERFLDAFPYKWWVKVRDSLEKRYSSERYRSGVSPLYIFANESLPSLISSEVRKVSFIDIKGGYYDYPLNAAIANRSRKTLEALLVAGDNSLPSGDSATENALYVTPQGREAAISGVLKAMVPSGETLLLFAVHYYQIDLLKILLQTHKVDVEPRDAQGRTALSVAATLGWAEVVKLLLWTGKVDINSVDVFGHTPLAWAARNGHAAVVSLLLDTDKVSIEFLALRGQTPLSLAAERGHAAVVSLLLDTGKVDIESPDLFGRTTLSLAAQYGYAAVVSLLLDTGKVDIESPNLSGQTPLSLAAEKGYAAVVSLLLDTDKVNIESRCQLGQTPLSLAAENGHATVVSLLLDTGKVDVESPSLSGQTPLLLAVEKGHTTVVSLLLDTDKVDVESPNLSGQTPLSLAAEKGYLAVVSLLLDTGKVDIESPTPWGQTPLSLAIGGRHQAVVKLLIQTKKLDIESSDWRGLTPICWALFSHLGAVVELLFSAWMVCAMSKGRTLNVKRLGLHNEDDYGRTPLQFTLDYDDAVKVAKFLESRDEVCLQVTTHSHAIAENETPTPWNFEELMESLVAASECNLNTENEESSCVLRKASDVMPMAM</sequence>
<dbReference type="SUPFAM" id="SSF52540">
    <property type="entry name" value="P-loop containing nucleoside triphosphate hydrolases"/>
    <property type="match status" value="1"/>
</dbReference>
<dbReference type="EMBL" id="JAXLQG010000002">
    <property type="protein sequence ID" value="KAK5543647.1"/>
    <property type="molecule type" value="Genomic_DNA"/>
</dbReference>
<organism evidence="4 5">
    <name type="scientific">Vermiconidia calcicola</name>
    <dbReference type="NCBI Taxonomy" id="1690605"/>
    <lineage>
        <taxon>Eukaryota</taxon>
        <taxon>Fungi</taxon>
        <taxon>Dikarya</taxon>
        <taxon>Ascomycota</taxon>
        <taxon>Pezizomycotina</taxon>
        <taxon>Dothideomycetes</taxon>
        <taxon>Dothideomycetidae</taxon>
        <taxon>Mycosphaerellales</taxon>
        <taxon>Extremaceae</taxon>
        <taxon>Vermiconidia</taxon>
    </lineage>
</organism>
<dbReference type="GO" id="GO:0009116">
    <property type="term" value="P:nucleoside metabolic process"/>
    <property type="evidence" value="ECO:0007669"/>
    <property type="project" value="InterPro"/>
</dbReference>
<dbReference type="Gene3D" id="1.25.40.20">
    <property type="entry name" value="Ankyrin repeat-containing domain"/>
    <property type="match status" value="2"/>
</dbReference>
<feature type="repeat" description="ANK" evidence="2">
    <location>
        <begin position="1276"/>
        <end position="1298"/>
    </location>
</feature>
<gene>
    <name evidence="4" type="ORF">LTR25_001261</name>
</gene>
<dbReference type="GO" id="GO:0003824">
    <property type="term" value="F:catalytic activity"/>
    <property type="evidence" value="ECO:0007669"/>
    <property type="project" value="InterPro"/>
</dbReference>
<dbReference type="Pfam" id="PF00023">
    <property type="entry name" value="Ank"/>
    <property type="match status" value="1"/>
</dbReference>
<dbReference type="PROSITE" id="PS50297">
    <property type="entry name" value="ANK_REP_REGION"/>
    <property type="match status" value="7"/>
</dbReference>
<dbReference type="Pfam" id="PF24883">
    <property type="entry name" value="NPHP3_N"/>
    <property type="match status" value="1"/>
</dbReference>
<name>A0AAV9QHT9_9PEZI</name>
<evidence type="ECO:0000256" key="2">
    <source>
        <dbReference type="PROSITE-ProRule" id="PRU00023"/>
    </source>
</evidence>
<feature type="repeat" description="ANK" evidence="2">
    <location>
        <begin position="1106"/>
        <end position="1128"/>
    </location>
</feature>
<dbReference type="InterPro" id="IPR053137">
    <property type="entry name" value="NLR-like"/>
</dbReference>
<dbReference type="Gene3D" id="3.40.50.300">
    <property type="entry name" value="P-loop containing nucleotide triphosphate hydrolases"/>
    <property type="match status" value="1"/>
</dbReference>
<dbReference type="SMART" id="SM00248">
    <property type="entry name" value="ANK"/>
    <property type="match status" value="12"/>
</dbReference>
<dbReference type="InterPro" id="IPR027417">
    <property type="entry name" value="P-loop_NTPase"/>
</dbReference>
<evidence type="ECO:0000256" key="1">
    <source>
        <dbReference type="ARBA" id="ARBA00022737"/>
    </source>
</evidence>
<feature type="repeat" description="ANK" evidence="2">
    <location>
        <begin position="1174"/>
        <end position="1198"/>
    </location>
</feature>
<feature type="repeat" description="ANK" evidence="2">
    <location>
        <begin position="1208"/>
        <end position="1230"/>
    </location>
</feature>
<comment type="caution">
    <text evidence="4">The sequence shown here is derived from an EMBL/GenBank/DDBJ whole genome shotgun (WGS) entry which is preliminary data.</text>
</comment>
<evidence type="ECO:0000259" key="3">
    <source>
        <dbReference type="Pfam" id="PF24883"/>
    </source>
</evidence>
<protein>
    <recommendedName>
        <fullName evidence="3">Nephrocystin 3-like N-terminal domain-containing protein</fullName>
    </recommendedName>
</protein>
<evidence type="ECO:0000313" key="5">
    <source>
        <dbReference type="Proteomes" id="UP001345827"/>
    </source>
</evidence>
<reference evidence="4 5" key="1">
    <citation type="submission" date="2023-06" db="EMBL/GenBank/DDBJ databases">
        <title>Black Yeasts Isolated from many extreme environments.</title>
        <authorList>
            <person name="Coleine C."/>
            <person name="Stajich J.E."/>
            <person name="Selbmann L."/>
        </authorList>
    </citation>
    <scope>NUCLEOTIDE SEQUENCE [LARGE SCALE GENOMIC DNA]</scope>
    <source>
        <strain evidence="4 5">CCFEE 5887</strain>
    </source>
</reference>
<feature type="domain" description="Nephrocystin 3-like N-terminal" evidence="3">
    <location>
        <begin position="442"/>
        <end position="645"/>
    </location>
</feature>
<dbReference type="Pfam" id="PF12796">
    <property type="entry name" value="Ank_2"/>
    <property type="match status" value="3"/>
</dbReference>
<proteinExistence type="predicted"/>
<keyword evidence="2" id="KW-0040">ANK repeat</keyword>
<dbReference type="InterPro" id="IPR035994">
    <property type="entry name" value="Nucleoside_phosphorylase_sf"/>
</dbReference>
<dbReference type="InterPro" id="IPR002110">
    <property type="entry name" value="Ankyrin_rpt"/>
</dbReference>
<dbReference type="InterPro" id="IPR036770">
    <property type="entry name" value="Ankyrin_rpt-contain_sf"/>
</dbReference>
<feature type="repeat" description="ANK" evidence="2">
    <location>
        <begin position="1310"/>
        <end position="1334"/>
    </location>
</feature>
<dbReference type="SUPFAM" id="SSF48403">
    <property type="entry name" value="Ankyrin repeat"/>
    <property type="match status" value="1"/>
</dbReference>
<feature type="repeat" description="ANK" evidence="2">
    <location>
        <begin position="1242"/>
        <end position="1266"/>
    </location>
</feature>
<feature type="repeat" description="ANK" evidence="2">
    <location>
        <begin position="1140"/>
        <end position="1164"/>
    </location>
</feature>
<dbReference type="Gene3D" id="3.40.50.1580">
    <property type="entry name" value="Nucleoside phosphorylase domain"/>
    <property type="match status" value="1"/>
</dbReference>